<comment type="caution">
    <text evidence="1">The sequence shown here is derived from an EMBL/GenBank/DDBJ whole genome shotgun (WGS) entry which is preliminary data.</text>
</comment>
<dbReference type="Proteomes" id="UP000031982">
    <property type="component" value="Unassembled WGS sequence"/>
</dbReference>
<sequence>MRKPALFNLLKRRMAGSARPPHSCLIDHGSLLCLFIQIEFFGCLMKI</sequence>
<gene>
    <name evidence="1" type="ORF">SD77_1258</name>
</gene>
<dbReference type="EMBL" id="JXLP01000013">
    <property type="protein sequence ID" value="KIL77585.1"/>
    <property type="molecule type" value="Genomic_DNA"/>
</dbReference>
<protein>
    <recommendedName>
        <fullName evidence="3">Ribose 5-phosphate isomerase B</fullName>
    </recommendedName>
</protein>
<evidence type="ECO:0000313" key="2">
    <source>
        <dbReference type="Proteomes" id="UP000031982"/>
    </source>
</evidence>
<reference evidence="1 2" key="1">
    <citation type="submission" date="2015-01" db="EMBL/GenBank/DDBJ databases">
        <title>Genome Assembly of Bacillus badius MTCC 1458.</title>
        <authorList>
            <person name="Verma A."/>
            <person name="Khatri I."/>
            <person name="Mual P."/>
            <person name="Subramanian S."/>
            <person name="Krishnamurthi S."/>
        </authorList>
    </citation>
    <scope>NUCLEOTIDE SEQUENCE [LARGE SCALE GENOMIC DNA]</scope>
    <source>
        <strain evidence="1 2">MTCC 1458</strain>
    </source>
</reference>
<evidence type="ECO:0008006" key="3">
    <source>
        <dbReference type="Google" id="ProtNLM"/>
    </source>
</evidence>
<proteinExistence type="predicted"/>
<accession>A0ABR5AS63</accession>
<keyword evidence="2" id="KW-1185">Reference proteome</keyword>
<organism evidence="1 2">
    <name type="scientific">Bacillus badius</name>
    <dbReference type="NCBI Taxonomy" id="1455"/>
    <lineage>
        <taxon>Bacteria</taxon>
        <taxon>Bacillati</taxon>
        <taxon>Bacillota</taxon>
        <taxon>Bacilli</taxon>
        <taxon>Bacillales</taxon>
        <taxon>Bacillaceae</taxon>
        <taxon>Pseudobacillus</taxon>
    </lineage>
</organism>
<name>A0ABR5AS63_BACBA</name>
<evidence type="ECO:0000313" key="1">
    <source>
        <dbReference type="EMBL" id="KIL77585.1"/>
    </source>
</evidence>